<dbReference type="Gene3D" id="3.40.50.1820">
    <property type="entry name" value="alpha/beta hydrolase"/>
    <property type="match status" value="1"/>
</dbReference>
<reference evidence="4" key="1">
    <citation type="submission" date="2020-11" db="EMBL/GenBank/DDBJ databases">
        <authorList>
            <consortium name="DOE Joint Genome Institute"/>
            <person name="Ahrendt S."/>
            <person name="Riley R."/>
            <person name="Andreopoulos W."/>
            <person name="Labutti K."/>
            <person name="Pangilinan J."/>
            <person name="Ruiz-Duenas F.J."/>
            <person name="Barrasa J.M."/>
            <person name="Sanchez-Garcia M."/>
            <person name="Camarero S."/>
            <person name="Miyauchi S."/>
            <person name="Serrano A."/>
            <person name="Linde D."/>
            <person name="Babiker R."/>
            <person name="Drula E."/>
            <person name="Ayuso-Fernandez I."/>
            <person name="Pacheco R."/>
            <person name="Padilla G."/>
            <person name="Ferreira P."/>
            <person name="Barriuso J."/>
            <person name="Kellner H."/>
            <person name="Castanera R."/>
            <person name="Alfaro M."/>
            <person name="Ramirez L."/>
            <person name="Pisabarro A.G."/>
            <person name="Kuo A."/>
            <person name="Tritt A."/>
            <person name="Lipzen A."/>
            <person name="He G."/>
            <person name="Yan M."/>
            <person name="Ng V."/>
            <person name="Cullen D."/>
            <person name="Martin F."/>
            <person name="Rosso M.-N."/>
            <person name="Henrissat B."/>
            <person name="Hibbett D."/>
            <person name="Martinez A.T."/>
            <person name="Grigoriev I.V."/>
        </authorList>
    </citation>
    <scope>NUCLEOTIDE SEQUENCE</scope>
    <source>
        <strain evidence="4">CBS 247.69</strain>
    </source>
</reference>
<evidence type="ECO:0000256" key="3">
    <source>
        <dbReference type="SAM" id="SignalP"/>
    </source>
</evidence>
<accession>A0A9P5YDW0</accession>
<dbReference type="Pfam" id="PF01083">
    <property type="entry name" value="Cutinase"/>
    <property type="match status" value="1"/>
</dbReference>
<sequence>MLSSKTILFALSAFLAGVVASPVAAPSSGCADVHIITARASTEAPGEGIIGTVVGNVVTRSAQTVSRESVDYPAVLFPYDPSEQAGVTAMTALLARKTSACPNTKIVLMGYSQGAQVSGDVLQARAPGTNKVVAVVLMGDPAHVHGESFQKGTANQLNGLFPRTPGALEAFSAQLASYCDVGDLFCASGTSTAIHLGYVTEYGTAATNFVLGRIGG</sequence>
<evidence type="ECO:0000256" key="2">
    <source>
        <dbReference type="ARBA" id="ARBA00023157"/>
    </source>
</evidence>
<dbReference type="PANTHER" id="PTHR33630">
    <property type="entry name" value="CUTINASE RV1984C-RELATED-RELATED"/>
    <property type="match status" value="1"/>
</dbReference>
<feature type="chain" id="PRO_5040348418" evidence="3">
    <location>
        <begin position="21"/>
        <end position="216"/>
    </location>
</feature>
<dbReference type="GO" id="GO:0052689">
    <property type="term" value="F:carboxylic ester hydrolase activity"/>
    <property type="evidence" value="ECO:0007669"/>
    <property type="project" value="UniProtKB-ARBA"/>
</dbReference>
<dbReference type="SUPFAM" id="SSF53474">
    <property type="entry name" value="alpha/beta-Hydrolases"/>
    <property type="match status" value="1"/>
</dbReference>
<dbReference type="AlphaFoldDB" id="A0A9P5YDW0"/>
<evidence type="ECO:0000313" key="4">
    <source>
        <dbReference type="EMBL" id="KAF9465875.1"/>
    </source>
</evidence>
<dbReference type="OrthoDB" id="2586582at2759"/>
<feature type="signal peptide" evidence="3">
    <location>
        <begin position="1"/>
        <end position="20"/>
    </location>
</feature>
<evidence type="ECO:0000256" key="1">
    <source>
        <dbReference type="ARBA" id="ARBA00022801"/>
    </source>
</evidence>
<dbReference type="EMBL" id="MU150244">
    <property type="protein sequence ID" value="KAF9465875.1"/>
    <property type="molecule type" value="Genomic_DNA"/>
</dbReference>
<proteinExistence type="predicted"/>
<dbReference type="SMART" id="SM01110">
    <property type="entry name" value="Cutinase"/>
    <property type="match status" value="1"/>
</dbReference>
<organism evidence="4 5">
    <name type="scientific">Collybia nuda</name>
    <dbReference type="NCBI Taxonomy" id="64659"/>
    <lineage>
        <taxon>Eukaryota</taxon>
        <taxon>Fungi</taxon>
        <taxon>Dikarya</taxon>
        <taxon>Basidiomycota</taxon>
        <taxon>Agaricomycotina</taxon>
        <taxon>Agaricomycetes</taxon>
        <taxon>Agaricomycetidae</taxon>
        <taxon>Agaricales</taxon>
        <taxon>Tricholomatineae</taxon>
        <taxon>Clitocybaceae</taxon>
        <taxon>Collybia</taxon>
    </lineage>
</organism>
<protein>
    <submittedName>
        <fullName evidence="4">Cutinase</fullName>
    </submittedName>
</protein>
<evidence type="ECO:0000313" key="5">
    <source>
        <dbReference type="Proteomes" id="UP000807353"/>
    </source>
</evidence>
<name>A0A9P5YDW0_9AGAR</name>
<dbReference type="InterPro" id="IPR029058">
    <property type="entry name" value="AB_hydrolase_fold"/>
</dbReference>
<dbReference type="Proteomes" id="UP000807353">
    <property type="component" value="Unassembled WGS sequence"/>
</dbReference>
<keyword evidence="5" id="KW-1185">Reference proteome</keyword>
<dbReference type="PANTHER" id="PTHR33630:SF9">
    <property type="entry name" value="CUTINASE 4"/>
    <property type="match status" value="1"/>
</dbReference>
<dbReference type="InterPro" id="IPR000675">
    <property type="entry name" value="Cutinase/axe"/>
</dbReference>
<keyword evidence="1" id="KW-0378">Hydrolase</keyword>
<gene>
    <name evidence="4" type="ORF">BDZ94DRAFT_271439</name>
</gene>
<keyword evidence="3" id="KW-0732">Signal</keyword>
<keyword evidence="2" id="KW-1015">Disulfide bond</keyword>
<comment type="caution">
    <text evidence="4">The sequence shown here is derived from an EMBL/GenBank/DDBJ whole genome shotgun (WGS) entry which is preliminary data.</text>
</comment>